<evidence type="ECO:0000256" key="5">
    <source>
        <dbReference type="ARBA" id="ARBA00023136"/>
    </source>
</evidence>
<evidence type="ECO:0000259" key="8">
    <source>
        <dbReference type="Pfam" id="PF02308"/>
    </source>
</evidence>
<dbReference type="PRINTS" id="PR01837">
    <property type="entry name" value="MGTCSAPBPROT"/>
</dbReference>
<dbReference type="PANTHER" id="PTHR33778:SF1">
    <property type="entry name" value="MAGNESIUM TRANSPORTER YHID-RELATED"/>
    <property type="match status" value="1"/>
</dbReference>
<keyword evidence="4 7" id="KW-1133">Transmembrane helix</keyword>
<keyword evidence="2" id="KW-1003">Cell membrane</keyword>
<accession>A0A2R5G898</accession>
<proteinExistence type="predicted"/>
<evidence type="ECO:0000256" key="6">
    <source>
        <dbReference type="SAM" id="MobiDB-lite"/>
    </source>
</evidence>
<protein>
    <recommendedName>
        <fullName evidence="8">MgtC/SapB/SrpB/YhiD N-terminal domain-containing protein</fullName>
    </recommendedName>
</protein>
<evidence type="ECO:0000256" key="4">
    <source>
        <dbReference type="ARBA" id="ARBA00022989"/>
    </source>
</evidence>
<keyword evidence="3 7" id="KW-0812">Transmembrane</keyword>
<dbReference type="AlphaFoldDB" id="A0A2R5G898"/>
<evidence type="ECO:0000256" key="2">
    <source>
        <dbReference type="ARBA" id="ARBA00022475"/>
    </source>
</evidence>
<dbReference type="GO" id="GO:0005886">
    <property type="term" value="C:plasma membrane"/>
    <property type="evidence" value="ECO:0007669"/>
    <property type="project" value="UniProtKB-SubCell"/>
</dbReference>
<dbReference type="Pfam" id="PF02308">
    <property type="entry name" value="MgtC"/>
    <property type="match status" value="1"/>
</dbReference>
<reference evidence="9 10" key="1">
    <citation type="submission" date="2017-12" db="EMBL/GenBank/DDBJ databases">
        <title>Sequencing, de novo assembly and annotation of complete genome of a new Thraustochytrid species, strain FCC1311.</title>
        <authorList>
            <person name="Sedici K."/>
            <person name="Godart F."/>
            <person name="Aiese Cigliano R."/>
            <person name="Sanseverino W."/>
            <person name="Barakat M."/>
            <person name="Ortet P."/>
            <person name="Marechal E."/>
            <person name="Cagnac O."/>
            <person name="Amato A."/>
        </authorList>
    </citation>
    <scope>NUCLEOTIDE SEQUENCE [LARGE SCALE GENOMIC DNA]</scope>
</reference>
<feature type="region of interest" description="Disordered" evidence="6">
    <location>
        <begin position="190"/>
        <end position="211"/>
    </location>
</feature>
<evidence type="ECO:0000313" key="10">
    <source>
        <dbReference type="Proteomes" id="UP000241890"/>
    </source>
</evidence>
<feature type="compositionally biased region" description="Acidic residues" evidence="6">
    <location>
        <begin position="192"/>
        <end position="211"/>
    </location>
</feature>
<sequence length="321" mass="34559">MRFPSDVEKDHIFEAVVLVGALTLAVLALFANPLCRVMVDAKTGCGVSLDDAMYYTLAHPRFNNETAKATWHNPGYIADEARLERRWFLLGMTLMEADLGRRMSVAVFSGAMIGFERRSADRPAGIRTMSLASLGACLFTIGGTWAFTNGWNNWDASRVSAAIPSDAIRLWYINSGVGFLGSGIPDYKDTDHEDEDCRDANAEDEDTDAEVDADADVDADANAENLEGSDQVADLEERLQIGDTALDPLLQSGESAHIISYTPSGAISGANAVDGSLANDVTKVKFGIEHSAPQELQQTSLQHSSLPGVDPSADPSPMNSR</sequence>
<keyword evidence="5 7" id="KW-0472">Membrane</keyword>
<gene>
    <name evidence="9" type="ORF">FCC1311_035082</name>
</gene>
<evidence type="ECO:0000256" key="3">
    <source>
        <dbReference type="ARBA" id="ARBA00022692"/>
    </source>
</evidence>
<dbReference type="PANTHER" id="PTHR33778">
    <property type="entry name" value="PROTEIN MGTC"/>
    <property type="match status" value="1"/>
</dbReference>
<evidence type="ECO:0000313" key="9">
    <source>
        <dbReference type="EMBL" id="GBG27286.1"/>
    </source>
</evidence>
<dbReference type="OrthoDB" id="10052237at2759"/>
<evidence type="ECO:0000256" key="7">
    <source>
        <dbReference type="SAM" id="Phobius"/>
    </source>
</evidence>
<dbReference type="InParanoid" id="A0A2R5G898"/>
<feature type="compositionally biased region" description="Polar residues" evidence="6">
    <location>
        <begin position="294"/>
        <end position="305"/>
    </location>
</feature>
<comment type="caution">
    <text evidence="9">The sequence shown here is derived from an EMBL/GenBank/DDBJ whole genome shotgun (WGS) entry which is preliminary data.</text>
</comment>
<dbReference type="InterPro" id="IPR003416">
    <property type="entry name" value="MgtC/SapB/SrpB/YhiD_fam"/>
</dbReference>
<dbReference type="InterPro" id="IPR049177">
    <property type="entry name" value="MgtC_SapB_SrpB_YhiD_N"/>
</dbReference>
<comment type="subcellular location">
    <subcellularLocation>
        <location evidence="1">Cell membrane</location>
        <topology evidence="1">Multi-pass membrane protein</topology>
    </subcellularLocation>
</comment>
<dbReference type="Proteomes" id="UP000241890">
    <property type="component" value="Unassembled WGS sequence"/>
</dbReference>
<keyword evidence="10" id="KW-1185">Reference proteome</keyword>
<feature type="domain" description="MgtC/SapB/SrpB/YhiD N-terminal" evidence="8">
    <location>
        <begin position="104"/>
        <end position="184"/>
    </location>
</feature>
<organism evidence="9 10">
    <name type="scientific">Hondaea fermentalgiana</name>
    <dbReference type="NCBI Taxonomy" id="2315210"/>
    <lineage>
        <taxon>Eukaryota</taxon>
        <taxon>Sar</taxon>
        <taxon>Stramenopiles</taxon>
        <taxon>Bigyra</taxon>
        <taxon>Labyrinthulomycetes</taxon>
        <taxon>Thraustochytrida</taxon>
        <taxon>Thraustochytriidae</taxon>
        <taxon>Hondaea</taxon>
    </lineage>
</organism>
<feature type="region of interest" description="Disordered" evidence="6">
    <location>
        <begin position="293"/>
        <end position="321"/>
    </location>
</feature>
<dbReference type="EMBL" id="BEYU01000029">
    <property type="protein sequence ID" value="GBG27286.1"/>
    <property type="molecule type" value="Genomic_DNA"/>
</dbReference>
<evidence type="ECO:0000256" key="1">
    <source>
        <dbReference type="ARBA" id="ARBA00004651"/>
    </source>
</evidence>
<name>A0A2R5G898_9STRA</name>
<feature type="transmembrane region" description="Helical" evidence="7">
    <location>
        <begin position="12"/>
        <end position="31"/>
    </location>
</feature>